<keyword evidence="1" id="KW-0833">Ubl conjugation pathway</keyword>
<organism evidence="5 6">
    <name type="scientific">Monodelphis domestica</name>
    <name type="common">Gray short-tailed opossum</name>
    <dbReference type="NCBI Taxonomy" id="13616"/>
    <lineage>
        <taxon>Eukaryota</taxon>
        <taxon>Metazoa</taxon>
        <taxon>Chordata</taxon>
        <taxon>Craniata</taxon>
        <taxon>Vertebrata</taxon>
        <taxon>Euteleostomi</taxon>
        <taxon>Mammalia</taxon>
        <taxon>Metatheria</taxon>
        <taxon>Didelphimorphia</taxon>
        <taxon>Didelphidae</taxon>
        <taxon>Monodelphis</taxon>
    </lineage>
</organism>
<dbReference type="GeneID" id="103096049"/>
<dbReference type="OrthoDB" id="10052741at2759"/>
<feature type="region of interest" description="Disordered" evidence="2">
    <location>
        <begin position="426"/>
        <end position="460"/>
    </location>
</feature>
<reference evidence="5" key="3">
    <citation type="submission" date="2025-09" db="UniProtKB">
        <authorList>
            <consortium name="Ensembl"/>
        </authorList>
    </citation>
    <scope>IDENTIFICATION</scope>
</reference>
<evidence type="ECO:0000256" key="2">
    <source>
        <dbReference type="SAM" id="MobiDB-lite"/>
    </source>
</evidence>
<dbReference type="PANTHER" id="PTHR16271:SF11">
    <property type="entry name" value="F-BOX ONLY PROTEIN 34"/>
    <property type="match status" value="1"/>
</dbReference>
<reference evidence="5 6" key="1">
    <citation type="journal article" date="2007" name="Nature">
        <title>Genome of the marsupial Monodelphis domestica reveals innovation in non-coding sequences.</title>
        <authorList>
            <person name="Mikkelsen T.S."/>
            <person name="Wakefield M.J."/>
            <person name="Aken B."/>
            <person name="Amemiya C.T."/>
            <person name="Chang J.L."/>
            <person name="Duke S."/>
            <person name="Garber M."/>
            <person name="Gentles A.J."/>
            <person name="Goodstadt L."/>
            <person name="Heger A."/>
            <person name="Jurka J."/>
            <person name="Kamal M."/>
            <person name="Mauceli E."/>
            <person name="Searle S.M."/>
            <person name="Sharpe T."/>
            <person name="Baker M.L."/>
            <person name="Batzer M.A."/>
            <person name="Benos P.V."/>
            <person name="Belov K."/>
            <person name="Clamp M."/>
            <person name="Cook A."/>
            <person name="Cuff J."/>
            <person name="Das R."/>
            <person name="Davidow L."/>
            <person name="Deakin J.E."/>
            <person name="Fazzari M.J."/>
            <person name="Glass J.L."/>
            <person name="Grabherr M."/>
            <person name="Greally J.M."/>
            <person name="Gu W."/>
            <person name="Hore T.A."/>
            <person name="Huttley G.A."/>
            <person name="Kleber M."/>
            <person name="Jirtle R.L."/>
            <person name="Koina E."/>
            <person name="Lee J.T."/>
            <person name="Mahony S."/>
            <person name="Marra M.A."/>
            <person name="Miller R.D."/>
            <person name="Nicholls R.D."/>
            <person name="Oda M."/>
            <person name="Papenfuss A.T."/>
            <person name="Parra Z.E."/>
            <person name="Pollock D.D."/>
            <person name="Ray D.A."/>
            <person name="Schein J.E."/>
            <person name="Speed T.P."/>
            <person name="Thompson K."/>
            <person name="VandeBerg J.L."/>
            <person name="Wade C.M."/>
            <person name="Walker J.A."/>
            <person name="Waters P.D."/>
            <person name="Webber C."/>
            <person name="Weidman J.R."/>
            <person name="Xie X."/>
            <person name="Zody M.C."/>
            <person name="Baldwin J."/>
            <person name="Abdouelleil A."/>
            <person name="Abdulkadir J."/>
            <person name="Abebe A."/>
            <person name="Abera B."/>
            <person name="Abreu J."/>
            <person name="Acer S.C."/>
            <person name="Aftuck L."/>
            <person name="Alexander A."/>
            <person name="An P."/>
            <person name="Anderson E."/>
            <person name="Anderson S."/>
            <person name="Arachi H."/>
            <person name="Azer M."/>
            <person name="Bachantsang P."/>
            <person name="Barry A."/>
            <person name="Bayul T."/>
            <person name="Berlin A."/>
            <person name="Bessette D."/>
            <person name="Bloom T."/>
            <person name="Bloom T."/>
            <person name="Boguslavskiy L."/>
            <person name="Bonnet C."/>
            <person name="Boukhgalter B."/>
            <person name="Bourzgui I."/>
            <person name="Brown A."/>
            <person name="Cahill P."/>
            <person name="Channer S."/>
            <person name="Cheshatsang Y."/>
            <person name="Chuda L."/>
            <person name="Citroen M."/>
            <person name="Collymore A."/>
            <person name="Cooke P."/>
            <person name="Costello M."/>
            <person name="D'Aco K."/>
            <person name="Daza R."/>
            <person name="De Haan G."/>
            <person name="DeGray S."/>
            <person name="DeMaso C."/>
            <person name="Dhargay N."/>
            <person name="Dooley K."/>
            <person name="Dooley E."/>
            <person name="Doricent M."/>
            <person name="Dorje P."/>
            <person name="Dorjee K."/>
            <person name="Dupes A."/>
            <person name="Elong R."/>
            <person name="Falk J."/>
            <person name="Farina A."/>
            <person name="Faro S."/>
            <person name="Ferguson D."/>
            <person name="Fisher S."/>
            <person name="Foley C.D."/>
            <person name="Franke A."/>
            <person name="Friedrich D."/>
            <person name="Gadbois L."/>
            <person name="Gearin G."/>
            <person name="Gearin C.R."/>
            <person name="Giannoukos G."/>
            <person name="Goode T."/>
            <person name="Graham J."/>
            <person name="Grandbois E."/>
            <person name="Grewal S."/>
            <person name="Gyaltsen K."/>
            <person name="Hafez N."/>
            <person name="Hagos B."/>
            <person name="Hall J."/>
            <person name="Henson C."/>
            <person name="Hollinger A."/>
            <person name="Honan T."/>
            <person name="Huard M.D."/>
            <person name="Hughes L."/>
            <person name="Hurhula B."/>
            <person name="Husby M.E."/>
            <person name="Kamat A."/>
            <person name="Kanga B."/>
            <person name="Kashin S."/>
            <person name="Khazanovich D."/>
            <person name="Kisner P."/>
            <person name="Lance K."/>
            <person name="Lara M."/>
            <person name="Lee W."/>
            <person name="Lennon N."/>
            <person name="Letendre F."/>
            <person name="LeVine R."/>
            <person name="Lipovsky A."/>
            <person name="Liu X."/>
            <person name="Liu J."/>
            <person name="Liu S."/>
            <person name="Lokyitsang T."/>
            <person name="Lokyitsang Y."/>
            <person name="Lubonja R."/>
            <person name="Lui A."/>
            <person name="MacDonald P."/>
            <person name="Magnisalis V."/>
            <person name="Maru K."/>
            <person name="Matthews C."/>
            <person name="McCusker W."/>
            <person name="McDonough S."/>
            <person name="Mehta T."/>
            <person name="Meldrim J."/>
            <person name="Meneus L."/>
            <person name="Mihai O."/>
            <person name="Mihalev A."/>
            <person name="Mihova T."/>
            <person name="Mittelman R."/>
            <person name="Mlenga V."/>
            <person name="Montmayeur A."/>
            <person name="Mulrain L."/>
            <person name="Navidi A."/>
            <person name="Naylor J."/>
            <person name="Negash T."/>
            <person name="Nguyen T."/>
            <person name="Nguyen N."/>
            <person name="Nicol R."/>
            <person name="Norbu C."/>
            <person name="Norbu N."/>
            <person name="Novod N."/>
            <person name="O'Neill B."/>
            <person name="Osman S."/>
            <person name="Markiewicz E."/>
            <person name="Oyono O.L."/>
            <person name="Patti C."/>
            <person name="Phunkhang P."/>
            <person name="Pierre F."/>
            <person name="Priest M."/>
            <person name="Raghuraman S."/>
            <person name="Rege F."/>
            <person name="Reyes R."/>
            <person name="Rise C."/>
            <person name="Rogov P."/>
            <person name="Ross K."/>
            <person name="Ryan E."/>
            <person name="Settipalli S."/>
            <person name="Shea T."/>
            <person name="Sherpa N."/>
            <person name="Shi L."/>
            <person name="Shih D."/>
            <person name="Sparrow T."/>
            <person name="Spaulding J."/>
            <person name="Stalker J."/>
            <person name="Stange-Thomann N."/>
            <person name="Stavropoulos S."/>
            <person name="Stone C."/>
            <person name="Strader C."/>
            <person name="Tesfaye S."/>
            <person name="Thomson T."/>
            <person name="Thoulutsang Y."/>
            <person name="Thoulutsang D."/>
            <person name="Topham K."/>
            <person name="Topping I."/>
            <person name="Tsamla T."/>
            <person name="Vassiliev H."/>
            <person name="Vo A."/>
            <person name="Wangchuk T."/>
            <person name="Wangdi T."/>
            <person name="Weiand M."/>
            <person name="Wilkinson J."/>
            <person name="Wilson A."/>
            <person name="Yadav S."/>
            <person name="Young G."/>
            <person name="Yu Q."/>
            <person name="Zembek L."/>
            <person name="Zhong D."/>
            <person name="Zimmer A."/>
            <person name="Zwirko Z."/>
            <person name="Jaffe D.B."/>
            <person name="Alvarez P."/>
            <person name="Brockman W."/>
            <person name="Butler J."/>
            <person name="Chin C."/>
            <person name="Gnerre S."/>
            <person name="MacCallum I."/>
            <person name="Graves J.A."/>
            <person name="Ponting C.P."/>
            <person name="Breen M."/>
            <person name="Samollow P.B."/>
            <person name="Lander E.S."/>
            <person name="Lindblad-Toh K."/>
        </authorList>
    </citation>
    <scope>NUCLEOTIDE SEQUENCE [LARGE SCALE GENOMIC DNA]</scope>
</reference>
<feature type="region of interest" description="Disordered" evidence="2">
    <location>
        <begin position="1"/>
        <end position="21"/>
    </location>
</feature>
<evidence type="ECO:0000313" key="6">
    <source>
        <dbReference type="Proteomes" id="UP000002280"/>
    </source>
</evidence>
<evidence type="ECO:0000259" key="4">
    <source>
        <dbReference type="PROSITE" id="PS50181"/>
    </source>
</evidence>
<protein>
    <submittedName>
        <fullName evidence="5">F-box protein 34</fullName>
    </submittedName>
</protein>
<proteinExistence type="predicted"/>
<gene>
    <name evidence="5" type="primary">FBXO34</name>
</gene>
<dbReference type="OMA" id="MKNSNRY"/>
<dbReference type="CTD" id="55030"/>
<reference evidence="5" key="2">
    <citation type="submission" date="2025-08" db="UniProtKB">
        <authorList>
            <consortium name="Ensembl"/>
        </authorList>
    </citation>
    <scope>IDENTIFICATION</scope>
</reference>
<dbReference type="AlphaFoldDB" id="A0A5F8G972"/>
<evidence type="ECO:0000313" key="5">
    <source>
        <dbReference type="Ensembl" id="ENSMODP00000044033.1"/>
    </source>
</evidence>
<dbReference type="Ensembl" id="ENSMODT00000009510.2">
    <property type="protein sequence ID" value="ENSMODP00000044033.1"/>
    <property type="gene ID" value="ENSMODG00000007517.2"/>
</dbReference>
<accession>A0A5F8G972</accession>
<evidence type="ECO:0000256" key="3">
    <source>
        <dbReference type="SAM" id="Phobius"/>
    </source>
</evidence>
<dbReference type="InterPro" id="IPR036047">
    <property type="entry name" value="F-box-like_dom_sf"/>
</dbReference>
<dbReference type="SUPFAM" id="SSF81383">
    <property type="entry name" value="F-box domain"/>
    <property type="match status" value="1"/>
</dbReference>
<dbReference type="STRING" id="13616.ENSMODP00000044033"/>
<sequence length="651" mass="72416">MCNMSGKGPAESLSVKDKTNTPTMAIHQGEEEEGPLCMWAVVKPGNTKEKIAFFAAHQCSNRTGSMKIKSTWDIDGRATKRRKKSVDLKKVKIQLERMKETNIRPYQSEPFACDIEHCSLHYMSDSGNGFYPGRPASVIEMVAFLEQRASALLATCTKNCLNSSATLRFARQSKEVPPASDLFCVLEAHGESPPRENSKGSKPQGETVHVLDMVARLESECLKHQREREMGGGLSRNNSFRRHVGRVLLANGTQADGKEAEKESPEIPDTQANPAVVTRDCNSERLNHCSSLQGTQSWECASTTSLPTGVDFHMDNVELVPSQQTAVKTRSRCDVEMTEELGSSFLSLTCPKAFELPSDTMQSKSITIDCMSKKIVPFPSQNPDQRMRESVCISISVSRVEKEQDSSISLCEDPLPGMLFFLQPNQPEKTCSKSNESKRGSPRPLPNADSSEDEPELGGKGVSVVEPFALPRSTLESTMGNALQVLEGSFLKKQVSHDFLETRFKIQQLLEPPQYMAFLPHHIMVKIFRFLPTKSLVALKCTCCYFKFIIEYYNIRPADSRWVRDPRYKEDPCKKCKKSMLKGMCHSADGIQSPTVKPYPMALGTGCAVTVPRRGFLAVSWVFMTITGSLICVVKAVLSVRQAEEDQKEPV</sequence>
<dbReference type="KEGG" id="mdo:103096049"/>
<keyword evidence="3" id="KW-0472">Membrane</keyword>
<dbReference type="CDD" id="cd22176">
    <property type="entry name" value="F-box_FBXO34"/>
    <property type="match status" value="1"/>
</dbReference>
<dbReference type="InterPro" id="IPR039594">
    <property type="entry name" value="FBXO34/46"/>
</dbReference>
<feature type="domain" description="F-box" evidence="4">
    <location>
        <begin position="513"/>
        <end position="565"/>
    </location>
</feature>
<dbReference type="PROSITE" id="PS50181">
    <property type="entry name" value="FBOX"/>
    <property type="match status" value="1"/>
</dbReference>
<name>A0A5F8G972_MONDO</name>
<dbReference type="PANTHER" id="PTHR16271">
    <property type="entry name" value="F-BOX ONLY PROTEIN 34/46 FAMILY MEMBER"/>
    <property type="match status" value="1"/>
</dbReference>
<feature type="region of interest" description="Disordered" evidence="2">
    <location>
        <begin position="251"/>
        <end position="273"/>
    </location>
</feature>
<feature type="compositionally biased region" description="Basic and acidic residues" evidence="2">
    <location>
        <begin position="256"/>
        <end position="265"/>
    </location>
</feature>
<dbReference type="Bgee" id="ENSMODG00000007517">
    <property type="expression patterns" value="Expressed in extraembryonic membrane and 21 other cell types or tissues"/>
</dbReference>
<keyword evidence="3" id="KW-0812">Transmembrane</keyword>
<dbReference type="GeneTree" id="ENSGT00530000064222"/>
<keyword evidence="3" id="KW-1133">Transmembrane helix</keyword>
<dbReference type="Pfam" id="PF12937">
    <property type="entry name" value="F-box-like"/>
    <property type="match status" value="1"/>
</dbReference>
<evidence type="ECO:0000256" key="1">
    <source>
        <dbReference type="ARBA" id="ARBA00022786"/>
    </source>
</evidence>
<dbReference type="InterPro" id="IPR001810">
    <property type="entry name" value="F-box_dom"/>
</dbReference>
<dbReference type="Proteomes" id="UP000002280">
    <property type="component" value="Chromosome 1"/>
</dbReference>
<dbReference type="FunCoup" id="A0A5F8G972">
    <property type="interactions" value="480"/>
</dbReference>
<keyword evidence="6" id="KW-1185">Reference proteome</keyword>
<dbReference type="InParanoid" id="A0A5F8G972"/>
<feature type="transmembrane region" description="Helical" evidence="3">
    <location>
        <begin position="615"/>
        <end position="638"/>
    </location>
</feature>